<keyword evidence="2" id="KW-1185">Reference proteome</keyword>
<gene>
    <name evidence="1" type="ORF">WN55_10029</name>
</gene>
<sequence length="70" mass="7877">MAVKNLESKDQIENVYLDCYLSNLSWEKTTVIVKEMMCNDDTGKLTTSTVAFGTHNSDSSFVNNISYPSF</sequence>
<protein>
    <submittedName>
        <fullName evidence="1">Uncharacterized protein</fullName>
    </submittedName>
</protein>
<evidence type="ECO:0000313" key="2">
    <source>
        <dbReference type="Proteomes" id="UP000076502"/>
    </source>
</evidence>
<proteinExistence type="predicted"/>
<organism evidence="1 2">
    <name type="scientific">Dufourea novaeangliae</name>
    <name type="common">Sweat bee</name>
    <dbReference type="NCBI Taxonomy" id="178035"/>
    <lineage>
        <taxon>Eukaryota</taxon>
        <taxon>Metazoa</taxon>
        <taxon>Ecdysozoa</taxon>
        <taxon>Arthropoda</taxon>
        <taxon>Hexapoda</taxon>
        <taxon>Insecta</taxon>
        <taxon>Pterygota</taxon>
        <taxon>Neoptera</taxon>
        <taxon>Endopterygota</taxon>
        <taxon>Hymenoptera</taxon>
        <taxon>Apocrita</taxon>
        <taxon>Aculeata</taxon>
        <taxon>Apoidea</taxon>
        <taxon>Anthophila</taxon>
        <taxon>Halictidae</taxon>
        <taxon>Rophitinae</taxon>
        <taxon>Dufourea</taxon>
    </lineage>
</organism>
<name>A0A154PAA5_DUFNO</name>
<evidence type="ECO:0000313" key="1">
    <source>
        <dbReference type="EMBL" id="KZC08158.1"/>
    </source>
</evidence>
<reference evidence="1 2" key="1">
    <citation type="submission" date="2015-07" db="EMBL/GenBank/DDBJ databases">
        <title>The genome of Dufourea novaeangliae.</title>
        <authorList>
            <person name="Pan H."/>
            <person name="Kapheim K."/>
        </authorList>
    </citation>
    <scope>NUCLEOTIDE SEQUENCE [LARGE SCALE GENOMIC DNA]</scope>
    <source>
        <strain evidence="1">0120121106</strain>
        <tissue evidence="1">Whole body</tissue>
    </source>
</reference>
<dbReference type="Proteomes" id="UP000076502">
    <property type="component" value="Unassembled WGS sequence"/>
</dbReference>
<accession>A0A154PAA5</accession>
<dbReference type="AlphaFoldDB" id="A0A154PAA5"/>
<dbReference type="EMBL" id="KQ434844">
    <property type="protein sequence ID" value="KZC08158.1"/>
    <property type="molecule type" value="Genomic_DNA"/>
</dbReference>